<dbReference type="InterPro" id="IPR003593">
    <property type="entry name" value="AAA+_ATPase"/>
</dbReference>
<reference evidence="6 7" key="2">
    <citation type="journal article" date="2010" name="Stand. Genomic Sci.">
        <title>Complete genome sequence of Desulfohalobium retbaense type strain (HR(100)).</title>
        <authorList>
            <person name="Spring S."/>
            <person name="Nolan M."/>
            <person name="Lapidus A."/>
            <person name="Glavina Del Rio T."/>
            <person name="Copeland A."/>
            <person name="Tice H."/>
            <person name="Cheng J.F."/>
            <person name="Lucas S."/>
            <person name="Land M."/>
            <person name="Chen F."/>
            <person name="Bruce D."/>
            <person name="Goodwin L."/>
            <person name="Pitluck S."/>
            <person name="Ivanova N."/>
            <person name="Mavromatis K."/>
            <person name="Mikhailova N."/>
            <person name="Pati A."/>
            <person name="Chen A."/>
            <person name="Palaniappan K."/>
            <person name="Hauser L."/>
            <person name="Chang Y.J."/>
            <person name="Jeffries C.D."/>
            <person name="Munk C."/>
            <person name="Kiss H."/>
            <person name="Chain P."/>
            <person name="Han C."/>
            <person name="Brettin T."/>
            <person name="Detter J.C."/>
            <person name="Schuler E."/>
            <person name="Goker M."/>
            <person name="Rohde M."/>
            <person name="Bristow J."/>
            <person name="Eisen J.A."/>
            <person name="Markowitz V."/>
            <person name="Hugenholtz P."/>
            <person name="Kyrpides N.C."/>
            <person name="Klenk H.P."/>
        </authorList>
    </citation>
    <scope>NUCLEOTIDE SEQUENCE [LARGE SCALE GENOMIC DNA]</scope>
    <source>
        <strain evidence="7">ATCC 49802 / DSM 20745 / S 6022</strain>
    </source>
</reference>
<evidence type="ECO:0000313" key="6">
    <source>
        <dbReference type="EMBL" id="ACZ37802.1"/>
    </source>
</evidence>
<dbReference type="GO" id="GO:0016887">
    <property type="term" value="F:ATP hydrolysis activity"/>
    <property type="evidence" value="ECO:0007669"/>
    <property type="project" value="InterPro"/>
</dbReference>
<dbReference type="PANTHER" id="PTHR43423:SF1">
    <property type="entry name" value="ABC TRANSPORTER I FAMILY MEMBER 17"/>
    <property type="match status" value="1"/>
</dbReference>
<proteinExistence type="predicted"/>
<organism evidence="6 7">
    <name type="scientific">Sphaerobacter thermophilus (strain ATCC 49802 / DSM 20745 / KCCM 41009 / NCIMB 13125 / S 6022)</name>
    <dbReference type="NCBI Taxonomy" id="479434"/>
    <lineage>
        <taxon>Bacteria</taxon>
        <taxon>Pseudomonadati</taxon>
        <taxon>Thermomicrobiota</taxon>
        <taxon>Thermomicrobia</taxon>
        <taxon>Sphaerobacterales</taxon>
        <taxon>Sphaerobacterineae</taxon>
        <taxon>Sphaerobacteraceae</taxon>
        <taxon>Sphaerobacter</taxon>
    </lineage>
</organism>
<dbReference type="STRING" id="479434.Sthe_0363"/>
<dbReference type="EMBL" id="CP001823">
    <property type="protein sequence ID" value="ACZ37802.1"/>
    <property type="molecule type" value="Genomic_DNA"/>
</dbReference>
<dbReference type="GO" id="GO:0016020">
    <property type="term" value="C:membrane"/>
    <property type="evidence" value="ECO:0007669"/>
    <property type="project" value="InterPro"/>
</dbReference>
<evidence type="ECO:0000259" key="5">
    <source>
        <dbReference type="PROSITE" id="PS50893"/>
    </source>
</evidence>
<evidence type="ECO:0000313" key="7">
    <source>
        <dbReference type="Proteomes" id="UP000002027"/>
    </source>
</evidence>
<accession>D1C741</accession>
<dbReference type="FunCoup" id="D1C741">
    <property type="interactions" value="209"/>
</dbReference>
<reference evidence="7" key="1">
    <citation type="submission" date="2009-11" db="EMBL/GenBank/DDBJ databases">
        <title>The complete chromosome 1 of Sphaerobacter thermophilus DSM 20745.</title>
        <authorList>
            <person name="Lucas S."/>
            <person name="Copeland A."/>
            <person name="Lapidus A."/>
            <person name="Glavina del Rio T."/>
            <person name="Dalin E."/>
            <person name="Tice H."/>
            <person name="Bruce D."/>
            <person name="Goodwin L."/>
            <person name="Pitluck S."/>
            <person name="Kyrpides N."/>
            <person name="Mavromatis K."/>
            <person name="Ivanova N."/>
            <person name="Mikhailova N."/>
            <person name="LaButti K.M."/>
            <person name="Clum A."/>
            <person name="Sun H.I."/>
            <person name="Brettin T."/>
            <person name="Detter J.C."/>
            <person name="Han C."/>
            <person name="Larimer F."/>
            <person name="Land M."/>
            <person name="Hauser L."/>
            <person name="Markowitz V."/>
            <person name="Cheng J.F."/>
            <person name="Hugenholtz P."/>
            <person name="Woyke T."/>
            <person name="Wu D."/>
            <person name="Steenblock K."/>
            <person name="Schneider S."/>
            <person name="Pukall R."/>
            <person name="Goeker M."/>
            <person name="Klenk H.P."/>
            <person name="Eisen J.A."/>
        </authorList>
    </citation>
    <scope>NUCLEOTIDE SEQUENCE [LARGE SCALE GENOMIC DNA]</scope>
    <source>
        <strain evidence="7">ATCC 49802 / DSM 20745 / S 6022</strain>
    </source>
</reference>
<evidence type="ECO:0000256" key="4">
    <source>
        <dbReference type="ARBA" id="ARBA00022840"/>
    </source>
</evidence>
<dbReference type="InterPro" id="IPR017871">
    <property type="entry name" value="ABC_transporter-like_CS"/>
</dbReference>
<keyword evidence="7" id="KW-1185">Reference proteome</keyword>
<dbReference type="GO" id="GO:0035435">
    <property type="term" value="P:phosphate ion transmembrane transport"/>
    <property type="evidence" value="ECO:0007669"/>
    <property type="project" value="InterPro"/>
</dbReference>
<keyword evidence="2" id="KW-0592">Phosphate transport</keyword>
<dbReference type="InterPro" id="IPR027417">
    <property type="entry name" value="P-loop_NTPase"/>
</dbReference>
<dbReference type="eggNOG" id="COG1117">
    <property type="taxonomic scope" value="Bacteria"/>
</dbReference>
<dbReference type="Proteomes" id="UP000002027">
    <property type="component" value="Chromosome 1"/>
</dbReference>
<evidence type="ECO:0000256" key="3">
    <source>
        <dbReference type="ARBA" id="ARBA00022741"/>
    </source>
</evidence>
<protein>
    <submittedName>
        <fullName evidence="6">Phosphate ABC transporter, ATPase subunit</fullName>
    </submittedName>
</protein>
<dbReference type="Pfam" id="PF00005">
    <property type="entry name" value="ABC_tran"/>
    <property type="match status" value="1"/>
</dbReference>
<evidence type="ECO:0000256" key="1">
    <source>
        <dbReference type="ARBA" id="ARBA00022448"/>
    </source>
</evidence>
<gene>
    <name evidence="6" type="ordered locus">Sthe_0363</name>
</gene>
<dbReference type="SUPFAM" id="SSF52540">
    <property type="entry name" value="P-loop containing nucleoside triphosphate hydrolases"/>
    <property type="match status" value="1"/>
</dbReference>
<dbReference type="InterPro" id="IPR005670">
    <property type="entry name" value="PstB-like"/>
</dbReference>
<dbReference type="Gene3D" id="3.40.50.300">
    <property type="entry name" value="P-loop containing nucleotide triphosphate hydrolases"/>
    <property type="match status" value="1"/>
</dbReference>
<dbReference type="InParanoid" id="D1C741"/>
<keyword evidence="1" id="KW-0813">Transport</keyword>
<keyword evidence="4" id="KW-0067">ATP-binding</keyword>
<evidence type="ECO:0000256" key="2">
    <source>
        <dbReference type="ARBA" id="ARBA00022592"/>
    </source>
</evidence>
<dbReference type="SMART" id="SM00382">
    <property type="entry name" value="AAA"/>
    <property type="match status" value="1"/>
</dbReference>
<dbReference type="RefSeq" id="WP_012870849.1">
    <property type="nucleotide sequence ID" value="NC_013523.1"/>
</dbReference>
<sequence length="292" mass="31949">MQQAGVTTVVPERRIHLAVAGARDDAPAIPATSEVKLDIRKLTIIYGQRVAVRDIDLRIPAQAVTAIIGPSGSGKSTLLRALNRMHDDVPGVRVTGEVLLDGQPVYGPEVDPVEVRRRIGMVFQRPNPFAKSIFDNVAFGLTVFGARRLSRREVAERVERALRQAALWDEVKDRLHQPATSLSGGQQQRLCVARALAVEPDVVLLDEPTSALDPIATGRIEQLMRELVEEHGYTVVVVTHNMQQAARVSDVTAFMTVDASRAGTLVEVGPTARIFTNPQDQRTEDYITGRVG</sequence>
<dbReference type="HOGENOM" id="CLU_000604_1_22_0"/>
<dbReference type="PROSITE" id="PS00211">
    <property type="entry name" value="ABC_TRANSPORTER_1"/>
    <property type="match status" value="1"/>
</dbReference>
<dbReference type="PANTHER" id="PTHR43423">
    <property type="entry name" value="ABC TRANSPORTER I FAMILY MEMBER 17"/>
    <property type="match status" value="1"/>
</dbReference>
<feature type="domain" description="ABC transporter" evidence="5">
    <location>
        <begin position="37"/>
        <end position="287"/>
    </location>
</feature>
<dbReference type="OrthoDB" id="4075047at2"/>
<dbReference type="GO" id="GO:0005315">
    <property type="term" value="F:phosphate transmembrane transporter activity"/>
    <property type="evidence" value="ECO:0007669"/>
    <property type="project" value="InterPro"/>
</dbReference>
<dbReference type="KEGG" id="sti:Sthe_0363"/>
<dbReference type="NCBIfam" id="TIGR00972">
    <property type="entry name" value="3a0107s01c2"/>
    <property type="match status" value="1"/>
</dbReference>
<dbReference type="InterPro" id="IPR003439">
    <property type="entry name" value="ABC_transporter-like_ATP-bd"/>
</dbReference>
<dbReference type="PROSITE" id="PS50893">
    <property type="entry name" value="ABC_TRANSPORTER_2"/>
    <property type="match status" value="1"/>
</dbReference>
<dbReference type="AlphaFoldDB" id="D1C741"/>
<keyword evidence="3" id="KW-0547">Nucleotide-binding</keyword>
<name>D1C741_SPHTD</name>
<dbReference type="GO" id="GO:0005524">
    <property type="term" value="F:ATP binding"/>
    <property type="evidence" value="ECO:0007669"/>
    <property type="project" value="UniProtKB-KW"/>
</dbReference>
<dbReference type="CDD" id="cd03260">
    <property type="entry name" value="ABC_PstB_phosphate_transporter"/>
    <property type="match status" value="1"/>
</dbReference>